<dbReference type="Pfam" id="PF00999">
    <property type="entry name" value="Na_H_Exchanger"/>
    <property type="match status" value="1"/>
</dbReference>
<dbReference type="GO" id="GO:0016020">
    <property type="term" value="C:membrane"/>
    <property type="evidence" value="ECO:0007669"/>
    <property type="project" value="UniProtKB-SubCell"/>
</dbReference>
<dbReference type="AlphaFoldDB" id="V4RD67"/>
<dbReference type="Gene3D" id="1.20.1530.20">
    <property type="match status" value="1"/>
</dbReference>
<feature type="transmembrane region" description="Helical" evidence="7">
    <location>
        <begin position="239"/>
        <end position="258"/>
    </location>
</feature>
<dbReference type="InterPro" id="IPR050794">
    <property type="entry name" value="CPA2_transporter"/>
</dbReference>
<feature type="transmembrane region" description="Helical" evidence="7">
    <location>
        <begin position="174"/>
        <end position="197"/>
    </location>
</feature>
<evidence type="ECO:0000259" key="8">
    <source>
        <dbReference type="Pfam" id="PF00999"/>
    </source>
</evidence>
<feature type="transmembrane region" description="Helical" evidence="7">
    <location>
        <begin position="390"/>
        <end position="410"/>
    </location>
</feature>
<keyword evidence="4 7" id="KW-1133">Transmembrane helix</keyword>
<dbReference type="PATRIC" id="fig|1121022.4.peg.2901"/>
<feature type="transmembrane region" description="Helical" evidence="7">
    <location>
        <begin position="73"/>
        <end position="92"/>
    </location>
</feature>
<proteinExistence type="predicted"/>
<feature type="transmembrane region" description="Helical" evidence="7">
    <location>
        <begin position="417"/>
        <end position="438"/>
    </location>
</feature>
<comment type="subcellular location">
    <subcellularLocation>
        <location evidence="1">Membrane</location>
        <topology evidence="1">Multi-pass membrane protein</topology>
    </subcellularLocation>
</comment>
<accession>V4RD67</accession>
<feature type="transmembrane region" description="Helical" evidence="7">
    <location>
        <begin position="355"/>
        <end position="378"/>
    </location>
</feature>
<evidence type="ECO:0000313" key="9">
    <source>
        <dbReference type="EMBL" id="ESQ89348.1"/>
    </source>
</evidence>
<keyword evidence="6 7" id="KW-0472">Membrane</keyword>
<dbReference type="InterPro" id="IPR006153">
    <property type="entry name" value="Cation/H_exchanger_TM"/>
</dbReference>
<dbReference type="eggNOG" id="COG0475">
    <property type="taxonomic scope" value="Bacteria"/>
</dbReference>
<sequence>MILDFVPQDLLQSGLHEIANVLSPHGAFGPDGVTKAYAPGDFSIHFFLQLAVIIVTCRVVGWLGQKFLGQPQVVGEMIAGVILGPSLFGLFLPEIQGAIFPKEMKSVLYTGAQFGVGLYMFLVGTTFRADHFAEKGKSAMFVSLAGITAPFLLAVLLTPWLMSVPGLFAAGISQFNATLFFGACIALTAFPMLARIINERGLANSSLGTLSLTAGAFDDAVSWCVLAIVLATFGGGPGVAVLAIGGGLLFALFIVFVGRKLLAPLGRMVEAKGEMSHTVLAIVMICFFLSAFIMDAVGIHAIFGGFILGTAMPRGKLCEELKKKVEPFAVIVLLPMFFTYSGLNTRMDMVNSLPMLLVAGAILIASVLAKFGACWGAARLSGEDNRTALGIGALMNSRGLMELIIINIGLQKGIIGLPLFAMLVLMAIVTTVMASPVFEMVYGKKARESGELGAVPESAS</sequence>
<protein>
    <submittedName>
        <fullName evidence="9">Potassium transporter</fullName>
    </submittedName>
</protein>
<evidence type="ECO:0000256" key="7">
    <source>
        <dbReference type="SAM" id="Phobius"/>
    </source>
</evidence>
<evidence type="ECO:0000256" key="5">
    <source>
        <dbReference type="ARBA" id="ARBA00023065"/>
    </source>
</evidence>
<evidence type="ECO:0000256" key="1">
    <source>
        <dbReference type="ARBA" id="ARBA00004141"/>
    </source>
</evidence>
<dbReference type="Proteomes" id="UP000017837">
    <property type="component" value="Unassembled WGS sequence"/>
</dbReference>
<feature type="transmembrane region" description="Helical" evidence="7">
    <location>
        <begin position="107"/>
        <end position="127"/>
    </location>
</feature>
<feature type="domain" description="Cation/H+ exchanger transmembrane" evidence="8">
    <location>
        <begin position="56"/>
        <end position="438"/>
    </location>
</feature>
<dbReference type="RefSeq" id="WP_018081850.1">
    <property type="nucleotide sequence ID" value="NZ_AQWM01000008.1"/>
</dbReference>
<evidence type="ECO:0000313" key="10">
    <source>
        <dbReference type="Proteomes" id="UP000017837"/>
    </source>
</evidence>
<gene>
    <name evidence="9" type="ORF">ABENE_14265</name>
</gene>
<dbReference type="GO" id="GO:0015297">
    <property type="term" value="F:antiporter activity"/>
    <property type="evidence" value="ECO:0007669"/>
    <property type="project" value="InterPro"/>
</dbReference>
<dbReference type="InterPro" id="IPR038770">
    <property type="entry name" value="Na+/solute_symporter_sf"/>
</dbReference>
<reference evidence="9 10" key="1">
    <citation type="journal article" date="2014" name="Nature">
        <title>Sequential evolution of bacterial morphology by co-option of a developmental regulator.</title>
        <authorList>
            <person name="Jiang C."/>
            <person name="Brown P.J."/>
            <person name="Ducret A."/>
            <person name="Brun Y.V."/>
        </authorList>
    </citation>
    <scope>NUCLEOTIDE SEQUENCE [LARGE SCALE GENOMIC DNA]</scope>
    <source>
        <strain evidence="9 10">DSM 16100</strain>
    </source>
</reference>
<dbReference type="PANTHER" id="PTHR32468">
    <property type="entry name" value="CATION/H + ANTIPORTER"/>
    <property type="match status" value="1"/>
</dbReference>
<feature type="transmembrane region" description="Helical" evidence="7">
    <location>
        <begin position="327"/>
        <end position="343"/>
    </location>
</feature>
<dbReference type="STRING" id="1121022.GCA_000376105_02184"/>
<dbReference type="EMBL" id="AWGB01000030">
    <property type="protein sequence ID" value="ESQ89348.1"/>
    <property type="molecule type" value="Genomic_DNA"/>
</dbReference>
<dbReference type="OrthoDB" id="9793589at2"/>
<feature type="transmembrane region" description="Helical" evidence="7">
    <location>
        <begin position="42"/>
        <end position="61"/>
    </location>
</feature>
<keyword evidence="10" id="KW-1185">Reference proteome</keyword>
<name>V4RD67_9CAUL</name>
<keyword evidence="2" id="KW-0813">Transport</keyword>
<comment type="caution">
    <text evidence="9">The sequence shown here is derived from an EMBL/GenBank/DDBJ whole genome shotgun (WGS) entry which is preliminary data.</text>
</comment>
<keyword evidence="3 7" id="KW-0812">Transmembrane</keyword>
<feature type="transmembrane region" description="Helical" evidence="7">
    <location>
        <begin position="279"/>
        <end position="307"/>
    </location>
</feature>
<organism evidence="9 10">
    <name type="scientific">Asticcacaulis benevestitus DSM 16100 = ATCC BAA-896</name>
    <dbReference type="NCBI Taxonomy" id="1121022"/>
    <lineage>
        <taxon>Bacteria</taxon>
        <taxon>Pseudomonadati</taxon>
        <taxon>Pseudomonadota</taxon>
        <taxon>Alphaproteobacteria</taxon>
        <taxon>Caulobacterales</taxon>
        <taxon>Caulobacteraceae</taxon>
        <taxon>Asticcacaulis</taxon>
    </lineage>
</organism>
<keyword evidence="5" id="KW-0406">Ion transport</keyword>
<evidence type="ECO:0000256" key="4">
    <source>
        <dbReference type="ARBA" id="ARBA00022989"/>
    </source>
</evidence>
<feature type="transmembrane region" description="Helical" evidence="7">
    <location>
        <begin position="139"/>
        <end position="162"/>
    </location>
</feature>
<evidence type="ECO:0000256" key="3">
    <source>
        <dbReference type="ARBA" id="ARBA00022692"/>
    </source>
</evidence>
<dbReference type="PANTHER" id="PTHR32468:SF0">
    <property type="entry name" value="K(+)_H(+) ANTIPORTER 1"/>
    <property type="match status" value="1"/>
</dbReference>
<dbReference type="GO" id="GO:1902600">
    <property type="term" value="P:proton transmembrane transport"/>
    <property type="evidence" value="ECO:0007669"/>
    <property type="project" value="InterPro"/>
</dbReference>
<evidence type="ECO:0000256" key="2">
    <source>
        <dbReference type="ARBA" id="ARBA00022448"/>
    </source>
</evidence>
<evidence type="ECO:0000256" key="6">
    <source>
        <dbReference type="ARBA" id="ARBA00023136"/>
    </source>
</evidence>
<feature type="transmembrane region" description="Helical" evidence="7">
    <location>
        <begin position="209"/>
        <end position="233"/>
    </location>
</feature>